<dbReference type="SUPFAM" id="SSF50965">
    <property type="entry name" value="Galactose oxidase, central domain"/>
    <property type="match status" value="1"/>
</dbReference>
<evidence type="ECO:0000313" key="5">
    <source>
        <dbReference type="Proteomes" id="UP001195769"/>
    </source>
</evidence>
<dbReference type="InterPro" id="IPR014756">
    <property type="entry name" value="Ig_E-set"/>
</dbReference>
<dbReference type="RefSeq" id="XP_041226098.1">
    <property type="nucleotide sequence ID" value="XM_041361658.1"/>
</dbReference>
<name>A0AAD4HL55_9AGAM</name>
<dbReference type="CDD" id="cd02851">
    <property type="entry name" value="E_set_GO_C"/>
    <property type="match status" value="1"/>
</dbReference>
<evidence type="ECO:0000259" key="3">
    <source>
        <dbReference type="Pfam" id="PF09118"/>
    </source>
</evidence>
<dbReference type="InterPro" id="IPR009880">
    <property type="entry name" value="Glyoxal_oxidase_N"/>
</dbReference>
<reference evidence="4" key="1">
    <citation type="journal article" date="2020" name="New Phytol.">
        <title>Comparative genomics reveals dynamic genome evolution in host specialist ectomycorrhizal fungi.</title>
        <authorList>
            <person name="Lofgren L.A."/>
            <person name="Nguyen N.H."/>
            <person name="Vilgalys R."/>
            <person name="Ruytinx J."/>
            <person name="Liao H.L."/>
            <person name="Branco S."/>
            <person name="Kuo A."/>
            <person name="LaButti K."/>
            <person name="Lipzen A."/>
            <person name="Andreopoulos W."/>
            <person name="Pangilinan J."/>
            <person name="Riley R."/>
            <person name="Hundley H."/>
            <person name="Na H."/>
            <person name="Barry K."/>
            <person name="Grigoriev I.V."/>
            <person name="Stajich J.E."/>
            <person name="Kennedy P.G."/>
        </authorList>
    </citation>
    <scope>NUCLEOTIDE SEQUENCE</scope>
    <source>
        <strain evidence="4">FC203</strain>
    </source>
</reference>
<gene>
    <name evidence="4" type="ORF">F5891DRAFT_1032315</name>
</gene>
<organism evidence="4 5">
    <name type="scientific">Suillus fuscotomentosus</name>
    <dbReference type="NCBI Taxonomy" id="1912939"/>
    <lineage>
        <taxon>Eukaryota</taxon>
        <taxon>Fungi</taxon>
        <taxon>Dikarya</taxon>
        <taxon>Basidiomycota</taxon>
        <taxon>Agaricomycotina</taxon>
        <taxon>Agaricomycetes</taxon>
        <taxon>Agaricomycetidae</taxon>
        <taxon>Boletales</taxon>
        <taxon>Suillineae</taxon>
        <taxon>Suillaceae</taxon>
        <taxon>Suillus</taxon>
    </lineage>
</organism>
<dbReference type="AlphaFoldDB" id="A0AAD4HL55"/>
<evidence type="ECO:0000313" key="4">
    <source>
        <dbReference type="EMBL" id="KAG1900522.1"/>
    </source>
</evidence>
<dbReference type="SUPFAM" id="SSF81296">
    <property type="entry name" value="E set domains"/>
    <property type="match status" value="1"/>
</dbReference>
<comment type="caution">
    <text evidence="4">The sequence shown here is derived from an EMBL/GenBank/DDBJ whole genome shotgun (WGS) entry which is preliminary data.</text>
</comment>
<dbReference type="Gene3D" id="2.60.40.10">
    <property type="entry name" value="Immunoglobulins"/>
    <property type="match status" value="1"/>
</dbReference>
<dbReference type="PANTHER" id="PTHR32208">
    <property type="entry name" value="SECRETED PROTEIN-RELATED"/>
    <property type="match status" value="1"/>
</dbReference>
<dbReference type="Gene3D" id="2.130.10.80">
    <property type="entry name" value="Galactose oxidase/kelch, beta-propeller"/>
    <property type="match status" value="1"/>
</dbReference>
<dbReference type="GeneID" id="64655956"/>
<keyword evidence="1" id="KW-0732">Signal</keyword>
<keyword evidence="5" id="KW-1185">Reference proteome</keyword>
<dbReference type="Proteomes" id="UP001195769">
    <property type="component" value="Unassembled WGS sequence"/>
</dbReference>
<dbReference type="InterPro" id="IPR015202">
    <property type="entry name" value="GO-like_E_set"/>
</dbReference>
<evidence type="ECO:0000256" key="1">
    <source>
        <dbReference type="ARBA" id="ARBA00022729"/>
    </source>
</evidence>
<dbReference type="InterPro" id="IPR037293">
    <property type="entry name" value="Gal_Oxidase_central_sf"/>
</dbReference>
<dbReference type="PANTHER" id="PTHR32208:SF96">
    <property type="entry name" value="GLYOXAL OXIDASE"/>
    <property type="match status" value="1"/>
</dbReference>
<feature type="domain" description="Galactose oxidase-like Early set" evidence="3">
    <location>
        <begin position="481"/>
        <end position="588"/>
    </location>
</feature>
<dbReference type="EMBL" id="JABBWK010000026">
    <property type="protein sequence ID" value="KAG1900522.1"/>
    <property type="molecule type" value="Genomic_DNA"/>
</dbReference>
<evidence type="ECO:0000259" key="2">
    <source>
        <dbReference type="Pfam" id="PF07250"/>
    </source>
</evidence>
<proteinExistence type="predicted"/>
<protein>
    <submittedName>
        <fullName evidence="4">Glyoxal oxidase</fullName>
    </submittedName>
</protein>
<dbReference type="Pfam" id="PF09118">
    <property type="entry name" value="GO-like_E_set"/>
    <property type="match status" value="1"/>
</dbReference>
<dbReference type="Pfam" id="PF07250">
    <property type="entry name" value="Glyoxal_oxid_N"/>
    <property type="match status" value="1"/>
</dbReference>
<dbReference type="InterPro" id="IPR013783">
    <property type="entry name" value="Ig-like_fold"/>
</dbReference>
<feature type="domain" description="Glyoxal oxidase N-terminal" evidence="2">
    <location>
        <begin position="102"/>
        <end position="476"/>
    </location>
</feature>
<dbReference type="InterPro" id="IPR011043">
    <property type="entry name" value="Gal_Oxase/kelch_b-propeller"/>
</dbReference>
<accession>A0AAD4HL55</accession>
<sequence length="651" mass="70024">MPGASSQLFFFLSAAAIPAMLLLTSSKQMISELVLYLLCAAGYVRAARNAPGQPKQAITVNAFELVGNSIGSGQQVFLGTEDKVYIVDKTENNPTQINGHPAWAAEWSASSQQTRPMDVITNSFCAGGSVLGNGTWLNVGGNQAVTYGGDAAMSQLGGAPYDDPDGRQSMLNPCDGGNCDWFLAAPMTTRRWYPTLETLQDGSVIIAGGCMYGGYVNDAAQNNPTYEFFPSRGQPVLSPILQNTLPINLYPLLWLLPSGKLFVQSGWKTVLLDMDQNMETPLQDMPDAVRVYPASAGSTMLPLTPDNNYTASIMFCGGSNISTEQWTQNWDIPHWPASSSCVQITPDQSPNYVELDALPEGRTMGNLILLPDGRVLCLNGAKTGTAGYGNTTFTIGQSYADQPQLTPLVYDPKAPATKRWSLDGLSSSSIPRMYHSTATLLPDGSVFVAGSNPNSDVNTTAPYPTEYRIEQFYPSYYNQRRPEPQGLPNQLSYGGSYFNVSLTLADLFGNVDSIQTANVIVMRTGFSTHTMNMGMRSVQLQSSYTGNSDGSAVLHVNQLPPNAAIMPPGPALLFVVVNGIPSVGIQVMCGSGNIEKQSMMPAQNLPTSNIDSQQAAGQKQISGTSFLVHSARNWLVFMMKYVGAVSAILLF</sequence>